<protein>
    <submittedName>
        <fullName evidence="2">Methyltransferase domain protein</fullName>
    </submittedName>
</protein>
<dbReference type="Gene3D" id="3.40.50.150">
    <property type="entry name" value="Vaccinia Virus protein VP39"/>
    <property type="match status" value="1"/>
</dbReference>
<dbReference type="Proteomes" id="UP000006512">
    <property type="component" value="Unassembled WGS sequence"/>
</dbReference>
<dbReference type="RefSeq" id="WP_006272963.1">
    <property type="nucleotide sequence ID" value="NZ_GL883077.1"/>
</dbReference>
<dbReference type="InterPro" id="IPR029063">
    <property type="entry name" value="SAM-dependent_MTases_sf"/>
</dbReference>
<dbReference type="EMBL" id="GL883077">
    <property type="protein sequence ID" value="EGF93757.1"/>
    <property type="molecule type" value="Genomic_DNA"/>
</dbReference>
<dbReference type="OrthoDB" id="7170896at2"/>
<reference evidence="3" key="1">
    <citation type="submission" date="2011-03" db="EMBL/GenBank/DDBJ databases">
        <title>Draft genome sequence of Brevundimonas diminuta.</title>
        <authorList>
            <person name="Brown P.J.B."/>
            <person name="Buechlein A."/>
            <person name="Hemmerich C."/>
            <person name="Brun Y.V."/>
        </authorList>
    </citation>
    <scope>NUCLEOTIDE SEQUENCE [LARGE SCALE GENOMIC DNA]</scope>
    <source>
        <strain evidence="3">C19</strain>
    </source>
</reference>
<feature type="domain" description="Methyltransferase type 12" evidence="1">
    <location>
        <begin position="41"/>
        <end position="118"/>
    </location>
</feature>
<dbReference type="Pfam" id="PF08242">
    <property type="entry name" value="Methyltransf_12"/>
    <property type="match status" value="1"/>
</dbReference>
<keyword evidence="2" id="KW-0489">Methyltransferase</keyword>
<evidence type="ECO:0000313" key="3">
    <source>
        <dbReference type="Proteomes" id="UP000006512"/>
    </source>
</evidence>
<keyword evidence="2" id="KW-0808">Transferase</keyword>
<name>F4QH04_9CAUL</name>
<evidence type="ECO:0000313" key="2">
    <source>
        <dbReference type="EMBL" id="EGF93757.1"/>
    </source>
</evidence>
<dbReference type="SUPFAM" id="SSF53335">
    <property type="entry name" value="S-adenosyl-L-methionine-dependent methyltransferases"/>
    <property type="match status" value="1"/>
</dbReference>
<dbReference type="InterPro" id="IPR013217">
    <property type="entry name" value="Methyltransf_12"/>
</dbReference>
<accession>F4QH04</accession>
<dbReference type="CDD" id="cd02440">
    <property type="entry name" value="AdoMet_MTases"/>
    <property type="match status" value="1"/>
</dbReference>
<sequence length="250" mass="27923">MDNLTIQQQGNSHTFAGRNAAFFKALHRAFGEQADTPLKILSFGCSTGEECLDIQKEFPNAQVFGTDIKQSALKQAMDKCPASMTIFPSNEAAIAQHGPYDAITAMSVFCKWPTTSELANISELYPFSTFEAGLVNLVRNLKIGGILLLQNAQYMVEDTRLAGHLHPINETFRESSGWIFKCLPDGTRVTTTSIEYDGKVWEAKEFAAVYPIDANDPNNSLPFRMLHRWHSDTVLNGRQPDIALWRKMSD</sequence>
<dbReference type="HOGENOM" id="CLU_1109643_0_0_5"/>
<keyword evidence="3" id="KW-1185">Reference proteome</keyword>
<proteinExistence type="predicted"/>
<dbReference type="GO" id="GO:0008168">
    <property type="term" value="F:methyltransferase activity"/>
    <property type="evidence" value="ECO:0007669"/>
    <property type="project" value="UniProtKB-KW"/>
</dbReference>
<dbReference type="AlphaFoldDB" id="F4QH04"/>
<dbReference type="eggNOG" id="COG1352">
    <property type="taxonomic scope" value="Bacteria"/>
</dbReference>
<evidence type="ECO:0000259" key="1">
    <source>
        <dbReference type="Pfam" id="PF08242"/>
    </source>
</evidence>
<gene>
    <name evidence="2" type="ORF">ABI_21990</name>
</gene>
<dbReference type="GO" id="GO:0032259">
    <property type="term" value="P:methylation"/>
    <property type="evidence" value="ECO:0007669"/>
    <property type="project" value="UniProtKB-KW"/>
</dbReference>
<organism evidence="2 3">
    <name type="scientific">Asticcacaulis biprosthecium C19</name>
    <dbReference type="NCBI Taxonomy" id="715226"/>
    <lineage>
        <taxon>Bacteria</taxon>
        <taxon>Pseudomonadati</taxon>
        <taxon>Pseudomonadota</taxon>
        <taxon>Alphaproteobacteria</taxon>
        <taxon>Caulobacterales</taxon>
        <taxon>Caulobacteraceae</taxon>
        <taxon>Asticcacaulis</taxon>
    </lineage>
</organism>